<name>A0A3S0QLV0_9HYPH</name>
<accession>A0A3S0QLV0</accession>
<protein>
    <submittedName>
        <fullName evidence="2">Uncharacterized protein</fullName>
    </submittedName>
</protein>
<comment type="caution">
    <text evidence="2">The sequence shown here is derived from an EMBL/GenBank/DDBJ whole genome shotgun (WGS) entry which is preliminary data.</text>
</comment>
<keyword evidence="1" id="KW-1133">Transmembrane helix</keyword>
<sequence length="90" mass="10326">MSSESLSGPSSCWWRSRRWDAISCWRRQPWDWPDALAADRRIQRDIYVAFADHIKSFASGSGWFAFLAFLPMGIAFGAILLAVAIHEIFF</sequence>
<keyword evidence="1" id="KW-0812">Transmembrane</keyword>
<dbReference type="AlphaFoldDB" id="A0A3S0QLV0"/>
<keyword evidence="1" id="KW-0472">Membrane</keyword>
<dbReference type="Proteomes" id="UP000278081">
    <property type="component" value="Unassembled WGS sequence"/>
</dbReference>
<reference evidence="2 3" key="1">
    <citation type="submission" date="2018-11" db="EMBL/GenBank/DDBJ databases">
        <title>Rhizobium chutanense sp. nov., isolated from root nodules of Phaseolus vulgaris in China.</title>
        <authorList>
            <person name="Huo Y."/>
        </authorList>
    </citation>
    <scope>NUCLEOTIDE SEQUENCE [LARGE SCALE GENOMIC DNA]</scope>
    <source>
        <strain evidence="2 3">C16</strain>
    </source>
</reference>
<proteinExistence type="predicted"/>
<evidence type="ECO:0000313" key="3">
    <source>
        <dbReference type="Proteomes" id="UP000278081"/>
    </source>
</evidence>
<dbReference type="OrthoDB" id="8266312at2"/>
<evidence type="ECO:0000256" key="1">
    <source>
        <dbReference type="SAM" id="Phobius"/>
    </source>
</evidence>
<organism evidence="2 3">
    <name type="scientific">Rhizobium chutanense</name>
    <dbReference type="NCBI Taxonomy" id="2035448"/>
    <lineage>
        <taxon>Bacteria</taxon>
        <taxon>Pseudomonadati</taxon>
        <taxon>Pseudomonadota</taxon>
        <taxon>Alphaproteobacteria</taxon>
        <taxon>Hyphomicrobiales</taxon>
        <taxon>Rhizobiaceae</taxon>
        <taxon>Rhizobium/Agrobacterium group</taxon>
        <taxon>Rhizobium</taxon>
    </lineage>
</organism>
<gene>
    <name evidence="2" type="ORF">EFR84_27030</name>
</gene>
<evidence type="ECO:0000313" key="2">
    <source>
        <dbReference type="EMBL" id="RUL99306.1"/>
    </source>
</evidence>
<feature type="transmembrane region" description="Helical" evidence="1">
    <location>
        <begin position="63"/>
        <end position="85"/>
    </location>
</feature>
<dbReference type="EMBL" id="RJTJ01000031">
    <property type="protein sequence ID" value="RUL99306.1"/>
    <property type="molecule type" value="Genomic_DNA"/>
</dbReference>